<reference evidence="3" key="3">
    <citation type="submission" date="2017-10" db="EMBL/GenBank/DDBJ databases">
        <authorList>
            <person name="Vrbovska V."/>
            <person name="Kovarovic V."/>
            <person name="Indrakova A."/>
        </authorList>
    </citation>
    <scope>NUCLEOTIDE SEQUENCE</scope>
    <source>
        <strain evidence="3">CCM 8730</strain>
    </source>
</reference>
<accession>A0A2C6WJY3</accession>
<evidence type="ECO:0000313" key="5">
    <source>
        <dbReference type="Proteomes" id="UP000223828"/>
    </source>
</evidence>
<keyword evidence="6" id="KW-1185">Reference proteome</keyword>
<dbReference type="Pfam" id="PF13411">
    <property type="entry name" value="MerR_1"/>
    <property type="match status" value="1"/>
</dbReference>
<dbReference type="SUPFAM" id="SSF46955">
    <property type="entry name" value="Putative DNA-binding domain"/>
    <property type="match status" value="1"/>
</dbReference>
<evidence type="ECO:0000259" key="2">
    <source>
        <dbReference type="PROSITE" id="PS50937"/>
    </source>
</evidence>
<dbReference type="GO" id="GO:0003677">
    <property type="term" value="F:DNA binding"/>
    <property type="evidence" value="ECO:0007669"/>
    <property type="project" value="UniProtKB-KW"/>
</dbReference>
<reference evidence="5" key="2">
    <citation type="submission" date="2017-10" db="EMBL/GenBank/DDBJ databases">
        <title>Staphylococcus edaphicus sp. nov., isolated in Antarctica, harbouring mecC gene and genomic islands essential in adaptation to extreme environment.</title>
        <authorList>
            <person name="Pantucek R."/>
            <person name="Sedlacek I."/>
            <person name="Indrakova A."/>
            <person name="Vrbovska V."/>
            <person name="Maslanova I."/>
            <person name="Kovarovic V."/>
            <person name="Svec P."/>
            <person name="Kralova S."/>
            <person name="Kristofova L."/>
            <person name="Keklakova J."/>
            <person name="Petras P."/>
            <person name="Doskar J."/>
        </authorList>
    </citation>
    <scope>NUCLEOTIDE SEQUENCE [LARGE SCALE GENOMIC DNA]</scope>
    <source>
        <strain evidence="5">CCM 5085</strain>
    </source>
</reference>
<dbReference type="AlphaFoldDB" id="A0A2C6WJY3"/>
<dbReference type="PROSITE" id="PS50937">
    <property type="entry name" value="HTH_MERR_2"/>
    <property type="match status" value="1"/>
</dbReference>
<gene>
    <name evidence="3" type="ORF">BTJ66_13340</name>
    <name evidence="4" type="ORF">MNY58_13165</name>
</gene>
<dbReference type="PANTHER" id="PTHR30204">
    <property type="entry name" value="REDOX-CYCLING DRUG-SENSING TRANSCRIPTIONAL ACTIVATOR SOXR"/>
    <property type="match status" value="1"/>
</dbReference>
<sequence>MQVRQVAEHLDLSEHTIRYYDKAGLFPFIERNNNGYREFTEEDLYWVEFIKCMRQTHMPISKLKEIAKLYHQGSETKLKRKEIFLEHQKNLLEQKKLIDIGLETLEQKFKILENE</sequence>
<evidence type="ECO:0000313" key="3">
    <source>
        <dbReference type="EMBL" id="PHK48473.1"/>
    </source>
</evidence>
<evidence type="ECO:0000313" key="4">
    <source>
        <dbReference type="EMBL" id="UQW81484.1"/>
    </source>
</evidence>
<reference evidence="3" key="1">
    <citation type="journal article" date="2017" name="Appl. Environ. Microbiol.">
        <title>Staphylococcus edaphicus sp. nov., isolated in Antarctica, harbours mecC gene and genomic islands with suspected role in adaptation to extreme environment.</title>
        <authorList>
            <person name="Pantucek R."/>
            <person name="Sedlacek I."/>
            <person name="Indrakova A."/>
            <person name="Vrbovska V."/>
            <person name="Maslanova I."/>
            <person name="Kovarovic V."/>
            <person name="Svec P."/>
            <person name="Kralova S."/>
            <person name="Kristofova L."/>
            <person name="Keklakova J."/>
            <person name="Petras P."/>
            <person name="Doskar J."/>
        </authorList>
    </citation>
    <scope>NUCLEOTIDE SEQUENCE</scope>
    <source>
        <strain evidence="3">CCM 8730</strain>
    </source>
</reference>
<dbReference type="InterPro" id="IPR009061">
    <property type="entry name" value="DNA-bd_dom_put_sf"/>
</dbReference>
<dbReference type="SMART" id="SM00422">
    <property type="entry name" value="HTH_MERR"/>
    <property type="match status" value="1"/>
</dbReference>
<proteinExistence type="predicted"/>
<dbReference type="PANTHER" id="PTHR30204:SF98">
    <property type="entry name" value="HTH-TYPE TRANSCRIPTIONAL REGULATOR ADHR"/>
    <property type="match status" value="1"/>
</dbReference>
<dbReference type="InterPro" id="IPR000551">
    <property type="entry name" value="MerR-type_HTH_dom"/>
</dbReference>
<keyword evidence="1" id="KW-0238">DNA-binding</keyword>
<feature type="domain" description="HTH merR-type" evidence="2">
    <location>
        <begin position="1"/>
        <end position="69"/>
    </location>
</feature>
<dbReference type="EMBL" id="CP093217">
    <property type="protein sequence ID" value="UQW81484.1"/>
    <property type="molecule type" value="Genomic_DNA"/>
</dbReference>
<dbReference type="Proteomes" id="UP001056588">
    <property type="component" value="Chromosome"/>
</dbReference>
<evidence type="ECO:0000256" key="1">
    <source>
        <dbReference type="ARBA" id="ARBA00023125"/>
    </source>
</evidence>
<dbReference type="CDD" id="cd01109">
    <property type="entry name" value="HTH_YyaN"/>
    <property type="match status" value="1"/>
</dbReference>
<reference evidence="4" key="4">
    <citation type="submission" date="2022-03" db="EMBL/GenBank/DDBJ databases">
        <title>Complete Genome Sequence of Staphylococcus edaphicus strain CCM 8731.</title>
        <authorList>
            <person name="Rimmer C.O."/>
            <person name="Thomas J.C."/>
        </authorList>
    </citation>
    <scope>NUCLEOTIDE SEQUENCE</scope>
    <source>
        <strain evidence="4">CCM 8731</strain>
    </source>
</reference>
<dbReference type="EMBL" id="MRZN01000036">
    <property type="protein sequence ID" value="PHK48473.1"/>
    <property type="molecule type" value="Genomic_DNA"/>
</dbReference>
<dbReference type="OrthoDB" id="9811174at2"/>
<organism evidence="3 5">
    <name type="scientific">Staphylococcus edaphicus</name>
    <dbReference type="NCBI Taxonomy" id="1955013"/>
    <lineage>
        <taxon>Bacteria</taxon>
        <taxon>Bacillati</taxon>
        <taxon>Bacillota</taxon>
        <taxon>Bacilli</taxon>
        <taxon>Bacillales</taxon>
        <taxon>Staphylococcaceae</taxon>
        <taxon>Staphylococcus</taxon>
    </lineage>
</organism>
<dbReference type="Proteomes" id="UP000223828">
    <property type="component" value="Unassembled WGS sequence"/>
</dbReference>
<dbReference type="GO" id="GO:0003700">
    <property type="term" value="F:DNA-binding transcription factor activity"/>
    <property type="evidence" value="ECO:0007669"/>
    <property type="project" value="InterPro"/>
</dbReference>
<dbReference type="InterPro" id="IPR047057">
    <property type="entry name" value="MerR_fam"/>
</dbReference>
<evidence type="ECO:0000313" key="6">
    <source>
        <dbReference type="Proteomes" id="UP001056588"/>
    </source>
</evidence>
<dbReference type="Gene3D" id="1.10.1660.10">
    <property type="match status" value="1"/>
</dbReference>
<protein>
    <submittedName>
        <fullName evidence="3">MerR family transcriptional regulator</fullName>
    </submittedName>
</protein>
<name>A0A2C6WJY3_9STAP</name>
<dbReference type="RefSeq" id="WP_099091428.1">
    <property type="nucleotide sequence ID" value="NZ_CP093217.1"/>
</dbReference>